<dbReference type="EMBL" id="QGKX02002183">
    <property type="protein sequence ID" value="KAF3486524.1"/>
    <property type="molecule type" value="Genomic_DNA"/>
</dbReference>
<gene>
    <name evidence="2" type="ORF">F2Q69_00056944</name>
</gene>
<evidence type="ECO:0000313" key="3">
    <source>
        <dbReference type="Proteomes" id="UP000712600"/>
    </source>
</evidence>
<name>A0A8S9N1J3_BRACR</name>
<reference evidence="2" key="1">
    <citation type="submission" date="2019-12" db="EMBL/GenBank/DDBJ databases">
        <title>Genome sequencing and annotation of Brassica cretica.</title>
        <authorList>
            <person name="Studholme D.J."/>
            <person name="Sarris P."/>
        </authorList>
    </citation>
    <scope>NUCLEOTIDE SEQUENCE</scope>
    <source>
        <strain evidence="2">PFS-109/04</strain>
        <tissue evidence="2">Leaf</tissue>
    </source>
</reference>
<dbReference type="AlphaFoldDB" id="A0A8S9N1J3"/>
<comment type="caution">
    <text evidence="2">The sequence shown here is derived from an EMBL/GenBank/DDBJ whole genome shotgun (WGS) entry which is preliminary data.</text>
</comment>
<evidence type="ECO:0000256" key="1">
    <source>
        <dbReference type="SAM" id="MobiDB-lite"/>
    </source>
</evidence>
<proteinExistence type="predicted"/>
<organism evidence="2 3">
    <name type="scientific">Brassica cretica</name>
    <name type="common">Mustard</name>
    <dbReference type="NCBI Taxonomy" id="69181"/>
    <lineage>
        <taxon>Eukaryota</taxon>
        <taxon>Viridiplantae</taxon>
        <taxon>Streptophyta</taxon>
        <taxon>Embryophyta</taxon>
        <taxon>Tracheophyta</taxon>
        <taxon>Spermatophyta</taxon>
        <taxon>Magnoliopsida</taxon>
        <taxon>eudicotyledons</taxon>
        <taxon>Gunneridae</taxon>
        <taxon>Pentapetalae</taxon>
        <taxon>rosids</taxon>
        <taxon>malvids</taxon>
        <taxon>Brassicales</taxon>
        <taxon>Brassicaceae</taxon>
        <taxon>Brassiceae</taxon>
        <taxon>Brassica</taxon>
    </lineage>
</organism>
<protein>
    <submittedName>
        <fullName evidence="2">Uncharacterized protein</fullName>
    </submittedName>
</protein>
<dbReference type="Proteomes" id="UP000712600">
    <property type="component" value="Unassembled WGS sequence"/>
</dbReference>
<accession>A0A8S9N1J3</accession>
<evidence type="ECO:0000313" key="2">
    <source>
        <dbReference type="EMBL" id="KAF3486524.1"/>
    </source>
</evidence>
<sequence>MICNNVMTWIQELQTQLSHKSEDGTSISLSTLELDKIFEKAIPKKEHITELRSITDIQMAISKVGSVAADNGKFLVVGNMVVARALEIRHQALGINTQPNPEEQVGLKQRTKNKQSGSTK</sequence>
<feature type="region of interest" description="Disordered" evidence="1">
    <location>
        <begin position="95"/>
        <end position="120"/>
    </location>
</feature>